<feature type="transmembrane region" description="Helical" evidence="11">
    <location>
        <begin position="103"/>
        <end position="128"/>
    </location>
</feature>
<evidence type="ECO:0000256" key="8">
    <source>
        <dbReference type="ARBA" id="ARBA00023170"/>
    </source>
</evidence>
<comment type="caution">
    <text evidence="13">The sequence shown here is derived from an EMBL/GenBank/DDBJ whole genome shotgun (WGS) entry which is preliminary data.</text>
</comment>
<dbReference type="SMART" id="SM01381">
    <property type="entry name" value="7TM_GPCR_Srsx"/>
    <property type="match status" value="1"/>
</dbReference>
<dbReference type="PROSITE" id="PS50262">
    <property type="entry name" value="G_PROTEIN_RECEP_F1_2"/>
    <property type="match status" value="1"/>
</dbReference>
<dbReference type="PRINTS" id="PR00237">
    <property type="entry name" value="GPCRRHODOPSN"/>
</dbReference>
<dbReference type="GO" id="GO:0005886">
    <property type="term" value="C:plasma membrane"/>
    <property type="evidence" value="ECO:0007669"/>
    <property type="project" value="UniProtKB-SubCell"/>
</dbReference>
<feature type="transmembrane region" description="Helical" evidence="11">
    <location>
        <begin position="416"/>
        <end position="439"/>
    </location>
</feature>
<dbReference type="Proteomes" id="UP001497623">
    <property type="component" value="Unassembled WGS sequence"/>
</dbReference>
<dbReference type="Pfam" id="PF00001">
    <property type="entry name" value="7tm_1"/>
    <property type="match status" value="1"/>
</dbReference>
<name>A0AAV2PPU5_MEGNR</name>
<evidence type="ECO:0000256" key="7">
    <source>
        <dbReference type="ARBA" id="ARBA00023136"/>
    </source>
</evidence>
<comment type="similarity">
    <text evidence="2 10">Belongs to the G-protein coupled receptor 1 family.</text>
</comment>
<evidence type="ECO:0000256" key="3">
    <source>
        <dbReference type="ARBA" id="ARBA00022475"/>
    </source>
</evidence>
<gene>
    <name evidence="13" type="ORF">MNOR_LOCUS2872</name>
</gene>
<keyword evidence="14" id="KW-1185">Reference proteome</keyword>
<feature type="transmembrane region" description="Helical" evidence="11">
    <location>
        <begin position="176"/>
        <end position="197"/>
    </location>
</feature>
<feature type="domain" description="G-protein coupled receptors family 1 profile" evidence="12">
    <location>
        <begin position="118"/>
        <end position="436"/>
    </location>
</feature>
<feature type="transmembrane region" description="Helical" evidence="11">
    <location>
        <begin position="259"/>
        <end position="286"/>
    </location>
</feature>
<dbReference type="PROSITE" id="PS00237">
    <property type="entry name" value="G_PROTEIN_RECEP_F1_1"/>
    <property type="match status" value="1"/>
</dbReference>
<dbReference type="GO" id="GO:0004930">
    <property type="term" value="F:G protein-coupled receptor activity"/>
    <property type="evidence" value="ECO:0007669"/>
    <property type="project" value="UniProtKB-KW"/>
</dbReference>
<dbReference type="PANTHER" id="PTHR24248:SF200">
    <property type="entry name" value="5-HYDROXYTRYPTAMINE RECEPTOR 1B-LIKE ISOFORM X1"/>
    <property type="match status" value="1"/>
</dbReference>
<evidence type="ECO:0000256" key="5">
    <source>
        <dbReference type="ARBA" id="ARBA00022989"/>
    </source>
</evidence>
<dbReference type="PANTHER" id="PTHR24248">
    <property type="entry name" value="ADRENERGIC RECEPTOR-RELATED G-PROTEIN COUPLED RECEPTOR"/>
    <property type="match status" value="1"/>
</dbReference>
<keyword evidence="5 11" id="KW-1133">Transmembrane helix</keyword>
<dbReference type="InterPro" id="IPR000276">
    <property type="entry name" value="GPCR_Rhodpsn"/>
</dbReference>
<evidence type="ECO:0000256" key="4">
    <source>
        <dbReference type="ARBA" id="ARBA00022692"/>
    </source>
</evidence>
<dbReference type="Gene3D" id="1.20.1070.10">
    <property type="entry name" value="Rhodopsin 7-helix transmembrane proteins"/>
    <property type="match status" value="1"/>
</dbReference>
<evidence type="ECO:0000256" key="9">
    <source>
        <dbReference type="ARBA" id="ARBA00023224"/>
    </source>
</evidence>
<evidence type="ECO:0000256" key="11">
    <source>
        <dbReference type="SAM" id="Phobius"/>
    </source>
</evidence>
<feature type="transmembrane region" description="Helical" evidence="11">
    <location>
        <begin position="383"/>
        <end position="404"/>
    </location>
</feature>
<feature type="transmembrane region" description="Helical" evidence="11">
    <location>
        <begin position="135"/>
        <end position="156"/>
    </location>
</feature>
<keyword evidence="4 10" id="KW-0812">Transmembrane</keyword>
<evidence type="ECO:0000256" key="1">
    <source>
        <dbReference type="ARBA" id="ARBA00004651"/>
    </source>
</evidence>
<dbReference type="GO" id="GO:0071880">
    <property type="term" value="P:adenylate cyclase-activating adrenergic receptor signaling pathway"/>
    <property type="evidence" value="ECO:0007669"/>
    <property type="project" value="TreeGrafter"/>
</dbReference>
<feature type="non-terminal residue" evidence="13">
    <location>
        <position position="472"/>
    </location>
</feature>
<dbReference type="GO" id="GO:0043410">
    <property type="term" value="P:positive regulation of MAPK cascade"/>
    <property type="evidence" value="ECO:0007669"/>
    <property type="project" value="TreeGrafter"/>
</dbReference>
<dbReference type="CDD" id="cd15331">
    <property type="entry name" value="7tmA_5-HT1A_invertebrates"/>
    <property type="match status" value="1"/>
</dbReference>
<keyword evidence="9 10" id="KW-0807">Transducer</keyword>
<protein>
    <recommendedName>
        <fullName evidence="12">G-protein coupled receptors family 1 profile domain-containing protein</fullName>
    </recommendedName>
</protein>
<comment type="subcellular location">
    <subcellularLocation>
        <location evidence="1">Cell membrane</location>
        <topology evidence="1">Multi-pass membrane protein</topology>
    </subcellularLocation>
</comment>
<sequence length="472" mass="52295">MSPHGQPLRLTDDSHLYGLGGGPHLATGDSTMGTWAPKWISDDEEFNLIVDPFSATAETYAPLGVWDEWTNFTNGSLHSNGNATIGVETGSDHDTLGVVFTTLTALILGVMILTTIIGNVFVIAAILLERNLQSVANYLILSLAVADLLVAALVMPLGAVYEVSKEWTLGAELCDLWTAIDVLCCTASILHLVAIALDRFWAVTNLDYIHCRSQRRVGCMIGLIWLVSLVISAAPMMGWKDPDWHHRLDNNMCLVSQDVGYQIFATMTSFYAPLGIILVLYWRIYLTARRRIRKRKKPGNVLSELSKGPVTISGTTTFTKVNQYSKTTNGASHNGIEREESSTGTLDCVGANSQTSTPTLATPKQVKLRDNSHRKERKAAKTLAIITGVFVLCWLPFFIVALLMPLCPSSCNFNPYMIAIFLWLGYFNSTLNPIIYTIFSPDFRNAFKRILCGRKRRFARYSSRFSSAGFTR</sequence>
<proteinExistence type="inferred from homology"/>
<evidence type="ECO:0000313" key="13">
    <source>
        <dbReference type="EMBL" id="CAL4062815.1"/>
    </source>
</evidence>
<evidence type="ECO:0000256" key="2">
    <source>
        <dbReference type="ARBA" id="ARBA00010663"/>
    </source>
</evidence>
<evidence type="ECO:0000313" key="14">
    <source>
        <dbReference type="Proteomes" id="UP001497623"/>
    </source>
</evidence>
<organism evidence="13 14">
    <name type="scientific">Meganyctiphanes norvegica</name>
    <name type="common">Northern krill</name>
    <name type="synonym">Thysanopoda norvegica</name>
    <dbReference type="NCBI Taxonomy" id="48144"/>
    <lineage>
        <taxon>Eukaryota</taxon>
        <taxon>Metazoa</taxon>
        <taxon>Ecdysozoa</taxon>
        <taxon>Arthropoda</taxon>
        <taxon>Crustacea</taxon>
        <taxon>Multicrustacea</taxon>
        <taxon>Malacostraca</taxon>
        <taxon>Eumalacostraca</taxon>
        <taxon>Eucarida</taxon>
        <taxon>Euphausiacea</taxon>
        <taxon>Euphausiidae</taxon>
        <taxon>Meganyctiphanes</taxon>
    </lineage>
</organism>
<feature type="transmembrane region" description="Helical" evidence="11">
    <location>
        <begin position="217"/>
        <end position="239"/>
    </location>
</feature>
<keyword evidence="6 10" id="KW-0297">G-protein coupled receptor</keyword>
<dbReference type="SUPFAM" id="SSF81321">
    <property type="entry name" value="Family A G protein-coupled receptor-like"/>
    <property type="match status" value="1"/>
</dbReference>
<dbReference type="AlphaFoldDB" id="A0AAV2PPU5"/>
<accession>A0AAV2PPU5</accession>
<keyword evidence="3" id="KW-1003">Cell membrane</keyword>
<dbReference type="EMBL" id="CAXKWB010000926">
    <property type="protein sequence ID" value="CAL4062815.1"/>
    <property type="molecule type" value="Genomic_DNA"/>
</dbReference>
<reference evidence="13 14" key="1">
    <citation type="submission" date="2024-05" db="EMBL/GenBank/DDBJ databases">
        <authorList>
            <person name="Wallberg A."/>
        </authorList>
    </citation>
    <scope>NUCLEOTIDE SEQUENCE [LARGE SCALE GENOMIC DNA]</scope>
</reference>
<dbReference type="InterPro" id="IPR017452">
    <property type="entry name" value="GPCR_Rhodpsn_7TM"/>
</dbReference>
<evidence type="ECO:0000256" key="10">
    <source>
        <dbReference type="RuleBase" id="RU000688"/>
    </source>
</evidence>
<evidence type="ECO:0000259" key="12">
    <source>
        <dbReference type="PROSITE" id="PS50262"/>
    </source>
</evidence>
<keyword evidence="7 11" id="KW-0472">Membrane</keyword>
<keyword evidence="8 10" id="KW-0675">Receptor</keyword>
<evidence type="ECO:0000256" key="6">
    <source>
        <dbReference type="ARBA" id="ARBA00023040"/>
    </source>
</evidence>